<feature type="region of interest" description="Disordered" evidence="1">
    <location>
        <begin position="1"/>
        <end position="23"/>
    </location>
</feature>
<comment type="caution">
    <text evidence="2">The sequence shown here is derived from an EMBL/GenBank/DDBJ whole genome shotgun (WGS) entry which is preliminary data.</text>
</comment>
<organism evidence="2 3">
    <name type="scientific">Metarhizium robertsii</name>
    <dbReference type="NCBI Taxonomy" id="568076"/>
    <lineage>
        <taxon>Eukaryota</taxon>
        <taxon>Fungi</taxon>
        <taxon>Dikarya</taxon>
        <taxon>Ascomycota</taxon>
        <taxon>Pezizomycotina</taxon>
        <taxon>Sordariomycetes</taxon>
        <taxon>Hypocreomycetidae</taxon>
        <taxon>Hypocreales</taxon>
        <taxon>Clavicipitaceae</taxon>
        <taxon>Metarhizium</taxon>
    </lineage>
</organism>
<name>A0A014PQA1_9HYPO</name>
<reference evidence="2 3" key="1">
    <citation type="submission" date="2014-02" db="EMBL/GenBank/DDBJ databases">
        <title>The genome sequence of the entomopathogenic fungus Metarhizium robertsii ARSEF 2575.</title>
        <authorList>
            <person name="Giuliano Garisto Donzelli B."/>
            <person name="Roe B.A."/>
            <person name="Macmil S.L."/>
            <person name="Krasnoff S.B."/>
            <person name="Gibson D.M."/>
        </authorList>
    </citation>
    <scope>NUCLEOTIDE SEQUENCE [LARGE SCALE GENOMIC DNA]</scope>
    <source>
        <strain evidence="2 3">ARSEF 2575</strain>
    </source>
</reference>
<protein>
    <submittedName>
        <fullName evidence="2">Uncharacterized protein</fullName>
    </submittedName>
</protein>
<evidence type="ECO:0000313" key="2">
    <source>
        <dbReference type="EMBL" id="EXU99844.1"/>
    </source>
</evidence>
<feature type="compositionally biased region" description="Basic residues" evidence="1">
    <location>
        <begin position="71"/>
        <end position="83"/>
    </location>
</feature>
<evidence type="ECO:0000256" key="1">
    <source>
        <dbReference type="SAM" id="MobiDB-lite"/>
    </source>
</evidence>
<dbReference type="AlphaFoldDB" id="A0A014PQA1"/>
<dbReference type="HOGENOM" id="CLU_1305126_0_0_1"/>
<dbReference type="EMBL" id="JELW01000016">
    <property type="protein sequence ID" value="EXU99844.1"/>
    <property type="molecule type" value="Genomic_DNA"/>
</dbReference>
<proteinExistence type="predicted"/>
<gene>
    <name evidence="2" type="ORF">X797_006973</name>
</gene>
<dbReference type="Proteomes" id="UP000030151">
    <property type="component" value="Unassembled WGS sequence"/>
</dbReference>
<feature type="compositionally biased region" description="Basic and acidic residues" evidence="1">
    <location>
        <begin position="1"/>
        <end position="10"/>
    </location>
</feature>
<accession>A0A014PQA1</accession>
<sequence length="211" mass="23774">MTRAMSDGRRPGKMRSKMYGIKRDHRVPDLVQYNWPPAVEGKTAELASSRCQNDGKGWSGEGNLGPSWKDRRSRQRRRRRQRRQQPVFFPLPFSRYRPEWPGVAAAWQTLSQSTASGMVAQCSAEQSAALMDSKIGLSNIHVDLAHPPQQRDPAMPKMNRDRPWGDLARTIRGADRHLVARLAPIQASLRDVSHCEARNVTQAAEQALAAQ</sequence>
<evidence type="ECO:0000313" key="3">
    <source>
        <dbReference type="Proteomes" id="UP000030151"/>
    </source>
</evidence>
<feature type="region of interest" description="Disordered" evidence="1">
    <location>
        <begin position="44"/>
        <end position="86"/>
    </location>
</feature>